<gene>
    <name evidence="8" type="ORF">LV85_00101</name>
</gene>
<comment type="caution">
    <text evidence="8">The sequence shown here is derived from an EMBL/GenBank/DDBJ whole genome shotgun (WGS) entry which is preliminary data.</text>
</comment>
<dbReference type="GO" id="GO:0005886">
    <property type="term" value="C:plasma membrane"/>
    <property type="evidence" value="ECO:0007669"/>
    <property type="project" value="UniProtKB-SubCell"/>
</dbReference>
<evidence type="ECO:0000256" key="5">
    <source>
        <dbReference type="ARBA" id="ARBA00023136"/>
    </source>
</evidence>
<sequence>MDLIAPGDGQTFWQISFLLSLIYLGFWAYALFDALRSEFRAAHSKFLWVLVILFAPFVGTFLYLAMNRTVRKDRRSFNPHFPKNTTAN</sequence>
<dbReference type="Pfam" id="PF13396">
    <property type="entry name" value="PLDc_N"/>
    <property type="match status" value="1"/>
</dbReference>
<keyword evidence="5 6" id="KW-0472">Membrane</keyword>
<evidence type="ECO:0000256" key="6">
    <source>
        <dbReference type="SAM" id="Phobius"/>
    </source>
</evidence>
<evidence type="ECO:0000259" key="7">
    <source>
        <dbReference type="Pfam" id="PF13396"/>
    </source>
</evidence>
<evidence type="ECO:0000313" key="9">
    <source>
        <dbReference type="Proteomes" id="UP000248882"/>
    </source>
</evidence>
<keyword evidence="3 6" id="KW-0812">Transmembrane</keyword>
<protein>
    <submittedName>
        <fullName evidence="8">Phospholipase D-like protein</fullName>
    </submittedName>
</protein>
<dbReference type="Proteomes" id="UP000248882">
    <property type="component" value="Unassembled WGS sequence"/>
</dbReference>
<comment type="subcellular location">
    <subcellularLocation>
        <location evidence="1">Cell membrane</location>
        <topology evidence="1">Multi-pass membrane protein</topology>
    </subcellularLocation>
</comment>
<dbReference type="RefSeq" id="WP_111316224.1">
    <property type="nucleotide sequence ID" value="NZ_QKZT01000001.1"/>
</dbReference>
<keyword evidence="2" id="KW-1003">Cell membrane</keyword>
<organism evidence="8 9">
    <name type="scientific">Algoriphagus chordae</name>
    <dbReference type="NCBI Taxonomy" id="237019"/>
    <lineage>
        <taxon>Bacteria</taxon>
        <taxon>Pseudomonadati</taxon>
        <taxon>Bacteroidota</taxon>
        <taxon>Cytophagia</taxon>
        <taxon>Cytophagales</taxon>
        <taxon>Cyclobacteriaceae</taxon>
        <taxon>Algoriphagus</taxon>
    </lineage>
</organism>
<accession>A0A2W7RAD9</accession>
<feature type="transmembrane region" description="Helical" evidence="6">
    <location>
        <begin position="12"/>
        <end position="34"/>
    </location>
</feature>
<name>A0A2W7RAD9_9BACT</name>
<evidence type="ECO:0000256" key="2">
    <source>
        <dbReference type="ARBA" id="ARBA00022475"/>
    </source>
</evidence>
<evidence type="ECO:0000313" key="8">
    <source>
        <dbReference type="EMBL" id="PZX57918.1"/>
    </source>
</evidence>
<reference evidence="8 9" key="1">
    <citation type="submission" date="2018-06" db="EMBL/GenBank/DDBJ databases">
        <title>Genomic Encyclopedia of Archaeal and Bacterial Type Strains, Phase II (KMG-II): from individual species to whole genera.</title>
        <authorList>
            <person name="Goeker M."/>
        </authorList>
    </citation>
    <scope>NUCLEOTIDE SEQUENCE [LARGE SCALE GENOMIC DNA]</scope>
    <source>
        <strain evidence="8 9">DSM 19830</strain>
    </source>
</reference>
<dbReference type="OrthoDB" id="826720at2"/>
<dbReference type="EMBL" id="QKZT01000001">
    <property type="protein sequence ID" value="PZX57918.1"/>
    <property type="molecule type" value="Genomic_DNA"/>
</dbReference>
<feature type="domain" description="Cardiolipin synthase N-terminal" evidence="7">
    <location>
        <begin position="26"/>
        <end position="64"/>
    </location>
</feature>
<keyword evidence="9" id="KW-1185">Reference proteome</keyword>
<evidence type="ECO:0000256" key="3">
    <source>
        <dbReference type="ARBA" id="ARBA00022692"/>
    </source>
</evidence>
<evidence type="ECO:0000256" key="4">
    <source>
        <dbReference type="ARBA" id="ARBA00022989"/>
    </source>
</evidence>
<dbReference type="InterPro" id="IPR027379">
    <property type="entry name" value="CLS_N"/>
</dbReference>
<keyword evidence="4 6" id="KW-1133">Transmembrane helix</keyword>
<proteinExistence type="predicted"/>
<dbReference type="AlphaFoldDB" id="A0A2W7RAD9"/>
<feature type="transmembrane region" description="Helical" evidence="6">
    <location>
        <begin position="46"/>
        <end position="66"/>
    </location>
</feature>
<evidence type="ECO:0000256" key="1">
    <source>
        <dbReference type="ARBA" id="ARBA00004651"/>
    </source>
</evidence>